<dbReference type="SMART" id="SM01005">
    <property type="entry name" value="Ala_racemase_C"/>
    <property type="match status" value="1"/>
</dbReference>
<feature type="binding site" evidence="7">
    <location>
        <position position="312"/>
    </location>
    <ligand>
        <name>substrate</name>
    </ligand>
</feature>
<dbReference type="InterPro" id="IPR001608">
    <property type="entry name" value="Ala_racemase_N"/>
</dbReference>
<evidence type="ECO:0000256" key="6">
    <source>
        <dbReference type="ARBA" id="ARBA00023235"/>
    </source>
</evidence>
<evidence type="ECO:0000256" key="3">
    <source>
        <dbReference type="ARBA" id="ARBA00007880"/>
    </source>
</evidence>
<dbReference type="Proteomes" id="UP001274321">
    <property type="component" value="Unassembled WGS sequence"/>
</dbReference>
<dbReference type="InterPro" id="IPR011079">
    <property type="entry name" value="Ala_racemase_C"/>
</dbReference>
<gene>
    <name evidence="9" type="primary">alr</name>
    <name evidence="9" type="ORF">SCD90_04120</name>
</gene>
<proteinExistence type="inferred from homology"/>
<comment type="pathway">
    <text evidence="7">Amino-acid biosynthesis; D-alanine biosynthesis; D-alanine from L-alanine: step 1/1.</text>
</comment>
<dbReference type="GO" id="GO:0008784">
    <property type="term" value="F:alanine racemase activity"/>
    <property type="evidence" value="ECO:0007669"/>
    <property type="project" value="UniProtKB-EC"/>
</dbReference>
<dbReference type="Gene3D" id="2.40.37.10">
    <property type="entry name" value="Lyase, Ornithine Decarboxylase, Chain A, domain 1"/>
    <property type="match status" value="1"/>
</dbReference>
<dbReference type="PANTHER" id="PTHR30511:SF0">
    <property type="entry name" value="ALANINE RACEMASE, CATABOLIC-RELATED"/>
    <property type="match status" value="1"/>
</dbReference>
<dbReference type="RefSeq" id="WP_319843368.1">
    <property type="nucleotide sequence ID" value="NZ_JAXAFJ010000002.1"/>
</dbReference>
<evidence type="ECO:0000256" key="1">
    <source>
        <dbReference type="ARBA" id="ARBA00000316"/>
    </source>
</evidence>
<keyword evidence="5 7" id="KW-0663">Pyridoxal phosphate</keyword>
<sequence length="370" mass="38688">MDGTFRPPEEAGARLIVDLGAIAANWRQLADLAAPAECAAVVKADAYGLGAAQVAPALWDAGARTFFVAQLAEARVLRPLLPDAVIYVLNGLTPGATAIVSELRARPVLGSLPEIGEWQAAGGGEAAIHVDTGMNRLGITLEEAFGVAERYSAGTLGFQPSLIMSHLACADEEAHPLTVRQIADFRKIVAAFGDVPASLANSSATIANPDARFDLCRPGIAVYGGNPVPWRDNPVRPVVRLEGRVVQVRDVPEGQGVGYGAAEMTKRPSRIAIVSVGYADGFLRAGGSSSLRTGAETIVRGQRCPLIGRISMDLLAVDVTDMPLGSVSRGDFACLLGDGITVDEVAGHAGTISYEMLTGLGARYARTYTI</sequence>
<evidence type="ECO:0000256" key="7">
    <source>
        <dbReference type="HAMAP-Rule" id="MF_01201"/>
    </source>
</evidence>
<dbReference type="SUPFAM" id="SSF51419">
    <property type="entry name" value="PLP-binding barrel"/>
    <property type="match status" value="1"/>
</dbReference>
<comment type="function">
    <text evidence="7">Catalyzes the interconversion of L-alanine and D-alanine. May also act on other amino acids.</text>
</comment>
<dbReference type="InterPro" id="IPR000821">
    <property type="entry name" value="Ala_racemase"/>
</dbReference>
<evidence type="ECO:0000259" key="8">
    <source>
        <dbReference type="SMART" id="SM01005"/>
    </source>
</evidence>
<protein>
    <recommendedName>
        <fullName evidence="4 7">Alanine racemase</fullName>
        <ecNumber evidence="4 7">5.1.1.1</ecNumber>
    </recommendedName>
</protein>
<evidence type="ECO:0000256" key="2">
    <source>
        <dbReference type="ARBA" id="ARBA00001933"/>
    </source>
</evidence>
<comment type="similarity">
    <text evidence="3 7">Belongs to the alanine racemase family.</text>
</comment>
<dbReference type="Pfam" id="PF00842">
    <property type="entry name" value="Ala_racemase_C"/>
    <property type="match status" value="1"/>
</dbReference>
<dbReference type="EMBL" id="JAXAFJ010000002">
    <property type="protein sequence ID" value="MDX6805243.1"/>
    <property type="molecule type" value="Genomic_DNA"/>
</dbReference>
<organism evidence="9 10">
    <name type="scientific">Terrihabitans rhizophilus</name>
    <dbReference type="NCBI Taxonomy" id="3092662"/>
    <lineage>
        <taxon>Bacteria</taxon>
        <taxon>Pseudomonadati</taxon>
        <taxon>Pseudomonadota</taxon>
        <taxon>Alphaproteobacteria</taxon>
        <taxon>Hyphomicrobiales</taxon>
        <taxon>Terrihabitans</taxon>
    </lineage>
</organism>
<reference evidence="9 10" key="1">
    <citation type="submission" date="2023-11" db="EMBL/GenBank/DDBJ databases">
        <authorList>
            <person name="Bao R."/>
        </authorList>
    </citation>
    <scope>NUCLEOTIDE SEQUENCE [LARGE SCALE GENOMIC DNA]</scope>
    <source>
        <strain evidence="9 10">PJ23</strain>
    </source>
</reference>
<dbReference type="Pfam" id="PF01168">
    <property type="entry name" value="Ala_racemase_N"/>
    <property type="match status" value="1"/>
</dbReference>
<accession>A0ABU4RLZ6</accession>
<dbReference type="PRINTS" id="PR00992">
    <property type="entry name" value="ALARACEMASE"/>
</dbReference>
<dbReference type="InterPro" id="IPR020622">
    <property type="entry name" value="Ala_racemase_pyridoxalP-BS"/>
</dbReference>
<evidence type="ECO:0000313" key="10">
    <source>
        <dbReference type="Proteomes" id="UP001274321"/>
    </source>
</evidence>
<keyword evidence="10" id="KW-1185">Reference proteome</keyword>
<dbReference type="Gene3D" id="3.20.20.10">
    <property type="entry name" value="Alanine racemase"/>
    <property type="match status" value="1"/>
</dbReference>
<evidence type="ECO:0000256" key="5">
    <source>
        <dbReference type="ARBA" id="ARBA00022898"/>
    </source>
</evidence>
<evidence type="ECO:0000313" key="9">
    <source>
        <dbReference type="EMBL" id="MDX6805243.1"/>
    </source>
</evidence>
<feature type="modified residue" description="N6-(pyridoxal phosphate)lysine" evidence="7">
    <location>
        <position position="43"/>
    </location>
</feature>
<dbReference type="PANTHER" id="PTHR30511">
    <property type="entry name" value="ALANINE RACEMASE"/>
    <property type="match status" value="1"/>
</dbReference>
<comment type="cofactor">
    <cofactor evidence="2 7">
        <name>pyridoxal 5'-phosphate</name>
        <dbReference type="ChEBI" id="CHEBI:597326"/>
    </cofactor>
</comment>
<dbReference type="InterPro" id="IPR029066">
    <property type="entry name" value="PLP-binding_barrel"/>
</dbReference>
<name>A0ABU4RLZ6_9HYPH</name>
<dbReference type="EC" id="5.1.1.1" evidence="4 7"/>
<feature type="domain" description="Alanine racemase C-terminal" evidence="8">
    <location>
        <begin position="238"/>
        <end position="369"/>
    </location>
</feature>
<feature type="active site" description="Proton acceptor; specific for D-alanine" evidence="7">
    <location>
        <position position="43"/>
    </location>
</feature>
<comment type="catalytic activity">
    <reaction evidence="1 7">
        <text>L-alanine = D-alanine</text>
        <dbReference type="Rhea" id="RHEA:20249"/>
        <dbReference type="ChEBI" id="CHEBI:57416"/>
        <dbReference type="ChEBI" id="CHEBI:57972"/>
        <dbReference type="EC" id="5.1.1.1"/>
    </reaction>
</comment>
<feature type="binding site" evidence="7">
    <location>
        <position position="136"/>
    </location>
    <ligand>
        <name>substrate</name>
    </ligand>
</feature>
<dbReference type="InterPro" id="IPR009006">
    <property type="entry name" value="Ala_racemase/Decarboxylase_C"/>
</dbReference>
<comment type="caution">
    <text evidence="9">The sequence shown here is derived from an EMBL/GenBank/DDBJ whole genome shotgun (WGS) entry which is preliminary data.</text>
</comment>
<feature type="active site" description="Proton acceptor; specific for L-alanine" evidence="7">
    <location>
        <position position="259"/>
    </location>
</feature>
<keyword evidence="6 7" id="KW-0413">Isomerase</keyword>
<dbReference type="SUPFAM" id="SSF50621">
    <property type="entry name" value="Alanine racemase C-terminal domain-like"/>
    <property type="match status" value="1"/>
</dbReference>
<evidence type="ECO:0000256" key="4">
    <source>
        <dbReference type="ARBA" id="ARBA00013089"/>
    </source>
</evidence>
<dbReference type="NCBIfam" id="TIGR00492">
    <property type="entry name" value="alr"/>
    <property type="match status" value="1"/>
</dbReference>
<dbReference type="PROSITE" id="PS00395">
    <property type="entry name" value="ALANINE_RACEMASE"/>
    <property type="match status" value="1"/>
</dbReference>
<dbReference type="CDD" id="cd00430">
    <property type="entry name" value="PLPDE_III_AR"/>
    <property type="match status" value="1"/>
</dbReference>
<dbReference type="HAMAP" id="MF_01201">
    <property type="entry name" value="Ala_racemase"/>
    <property type="match status" value="1"/>
</dbReference>